<organism evidence="3 4">
    <name type="scientific">Durusdinium trenchii</name>
    <dbReference type="NCBI Taxonomy" id="1381693"/>
    <lineage>
        <taxon>Eukaryota</taxon>
        <taxon>Sar</taxon>
        <taxon>Alveolata</taxon>
        <taxon>Dinophyceae</taxon>
        <taxon>Suessiales</taxon>
        <taxon>Symbiodiniaceae</taxon>
        <taxon>Durusdinium</taxon>
    </lineage>
</organism>
<dbReference type="Pfam" id="PF01535">
    <property type="entry name" value="PPR"/>
    <property type="match status" value="3"/>
</dbReference>
<evidence type="ECO:0008006" key="5">
    <source>
        <dbReference type="Google" id="ProtNLM"/>
    </source>
</evidence>
<feature type="repeat" description="PPR" evidence="2">
    <location>
        <begin position="180"/>
        <end position="214"/>
    </location>
</feature>
<dbReference type="Pfam" id="PF13812">
    <property type="entry name" value="PPR_3"/>
    <property type="match status" value="1"/>
</dbReference>
<evidence type="ECO:0000256" key="2">
    <source>
        <dbReference type="PROSITE-ProRule" id="PRU00708"/>
    </source>
</evidence>
<name>A0ABP0KZ65_9DINO</name>
<dbReference type="PANTHER" id="PTHR47447:SF17">
    <property type="entry name" value="OS12G0638900 PROTEIN"/>
    <property type="match status" value="1"/>
</dbReference>
<accession>A0ABP0KZ65</accession>
<dbReference type="InterPro" id="IPR002885">
    <property type="entry name" value="PPR_rpt"/>
</dbReference>
<protein>
    <recommendedName>
        <fullName evidence="5">Pentatricopeptide repeat-containing protein, chloroplastic</fullName>
    </recommendedName>
</protein>
<dbReference type="InterPro" id="IPR011990">
    <property type="entry name" value="TPR-like_helical_dom_sf"/>
</dbReference>
<evidence type="ECO:0000256" key="1">
    <source>
        <dbReference type="ARBA" id="ARBA00022737"/>
    </source>
</evidence>
<evidence type="ECO:0000313" key="3">
    <source>
        <dbReference type="EMBL" id="CAK9031520.1"/>
    </source>
</evidence>
<keyword evidence="4" id="KW-1185">Reference proteome</keyword>
<gene>
    <name evidence="3" type="ORF">CCMP2556_LOCUS18321</name>
</gene>
<feature type="repeat" description="PPR" evidence="2">
    <location>
        <begin position="509"/>
        <end position="543"/>
    </location>
</feature>
<comment type="caution">
    <text evidence="3">The sequence shown here is derived from an EMBL/GenBank/DDBJ whole genome shotgun (WGS) entry which is preliminary data.</text>
</comment>
<dbReference type="NCBIfam" id="TIGR00756">
    <property type="entry name" value="PPR"/>
    <property type="match status" value="1"/>
</dbReference>
<proteinExistence type="predicted"/>
<dbReference type="PROSITE" id="PS51375">
    <property type="entry name" value="PPR"/>
    <property type="match status" value="2"/>
</dbReference>
<keyword evidence="1" id="KW-0677">Repeat</keyword>
<evidence type="ECO:0000313" key="4">
    <source>
        <dbReference type="Proteomes" id="UP001642484"/>
    </source>
</evidence>
<sequence>MQNVDQARLEQWRRDPKAATSFLAGAKASVVMELLPQMVHSQIQVNAFHCSAALSACEKKSVWTSCLHILDFMKTWRVAPNEIHYSVAMKALRPESHWRQGLHLLSSVVTAPNAVHASLALGSCPSWPQALRVMQVMRELRLQSSSITFSVAISTCQVDAAWEISLGLLHQMLSSLVWPDQMCYSAVLNVCASASRWQHAVGIVEKMIERQTPPDQISRNALLNACEKGAAWHAATCWLQRMQQTQLRVDPISFSAAIGACSKCQEWREVLNLLTALGTGGMRADRALRNAAAPGRWRWALSEVLTSRVVEEAPDEVTFRALLAGCFWSDALHLLQQMTRDRCSPNAICLSSCINACDPTVWPQAIGLLSGTLAVPNEICYNAAISLCDKAGELEMALQLLQQHGSDPGAYAAAMNAGARRGQWQMGLMLLAQMATATVTADEFCYGAAIGACERSHQWQVAIQLLEEMQNAQVPTSVVCVNSAISACEKIHQWQVALLLLASLGLDADLISVNAALSACARCGCWEQALALHDSVRARQLHPDTITRNALMTALETGSQWHRALDFLDSIDETQRDSITYATCLRACTLSHHWAAALRLLRCDGTGSGDGSINWATFSTVLLVYELGAQWTSLVRLLGAADGAPSAAQLLDANAARKGGRVPRWMEGR</sequence>
<dbReference type="PANTHER" id="PTHR47447">
    <property type="entry name" value="OS03G0856100 PROTEIN"/>
    <property type="match status" value="1"/>
</dbReference>
<dbReference type="Proteomes" id="UP001642484">
    <property type="component" value="Unassembled WGS sequence"/>
</dbReference>
<reference evidence="3 4" key="1">
    <citation type="submission" date="2024-02" db="EMBL/GenBank/DDBJ databases">
        <authorList>
            <person name="Chen Y."/>
            <person name="Shah S."/>
            <person name="Dougan E. K."/>
            <person name="Thang M."/>
            <person name="Chan C."/>
        </authorList>
    </citation>
    <scope>NUCLEOTIDE SEQUENCE [LARGE SCALE GENOMIC DNA]</scope>
</reference>
<dbReference type="EMBL" id="CAXAMN010010335">
    <property type="protein sequence ID" value="CAK9031520.1"/>
    <property type="molecule type" value="Genomic_DNA"/>
</dbReference>
<dbReference type="Gene3D" id="1.25.40.10">
    <property type="entry name" value="Tetratricopeptide repeat domain"/>
    <property type="match status" value="4"/>
</dbReference>